<reference evidence="2" key="1">
    <citation type="submission" date="2023-03" db="EMBL/GenBank/DDBJ databases">
        <title>Massive genome expansion in bonnet fungi (Mycena s.s.) driven by repeated elements and novel gene families across ecological guilds.</title>
        <authorList>
            <consortium name="Lawrence Berkeley National Laboratory"/>
            <person name="Harder C.B."/>
            <person name="Miyauchi S."/>
            <person name="Viragh M."/>
            <person name="Kuo A."/>
            <person name="Thoen E."/>
            <person name="Andreopoulos B."/>
            <person name="Lu D."/>
            <person name="Skrede I."/>
            <person name="Drula E."/>
            <person name="Henrissat B."/>
            <person name="Morin E."/>
            <person name="Kohler A."/>
            <person name="Barry K."/>
            <person name="LaButti K."/>
            <person name="Morin E."/>
            <person name="Salamov A."/>
            <person name="Lipzen A."/>
            <person name="Mereny Z."/>
            <person name="Hegedus B."/>
            <person name="Baldrian P."/>
            <person name="Stursova M."/>
            <person name="Weitz H."/>
            <person name="Taylor A."/>
            <person name="Grigoriev I.V."/>
            <person name="Nagy L.G."/>
            <person name="Martin F."/>
            <person name="Kauserud H."/>
        </authorList>
    </citation>
    <scope>NUCLEOTIDE SEQUENCE</scope>
    <source>
        <strain evidence="2">CBHHK067</strain>
    </source>
</reference>
<proteinExistence type="predicted"/>
<evidence type="ECO:0000313" key="3">
    <source>
        <dbReference type="Proteomes" id="UP001221757"/>
    </source>
</evidence>
<protein>
    <submittedName>
        <fullName evidence="2">Uncharacterized protein</fullName>
    </submittedName>
</protein>
<dbReference type="AlphaFoldDB" id="A0AAD7FZH6"/>
<organism evidence="2 3">
    <name type="scientific">Mycena rosella</name>
    <name type="common">Pink bonnet</name>
    <name type="synonym">Agaricus rosellus</name>
    <dbReference type="NCBI Taxonomy" id="1033263"/>
    <lineage>
        <taxon>Eukaryota</taxon>
        <taxon>Fungi</taxon>
        <taxon>Dikarya</taxon>
        <taxon>Basidiomycota</taxon>
        <taxon>Agaricomycotina</taxon>
        <taxon>Agaricomycetes</taxon>
        <taxon>Agaricomycetidae</taxon>
        <taxon>Agaricales</taxon>
        <taxon>Marasmiineae</taxon>
        <taxon>Mycenaceae</taxon>
        <taxon>Mycena</taxon>
    </lineage>
</organism>
<keyword evidence="3" id="KW-1185">Reference proteome</keyword>
<dbReference type="Proteomes" id="UP001221757">
    <property type="component" value="Unassembled WGS sequence"/>
</dbReference>
<evidence type="ECO:0000313" key="2">
    <source>
        <dbReference type="EMBL" id="KAJ7645857.1"/>
    </source>
</evidence>
<name>A0AAD7FZH6_MYCRO</name>
<feature type="region of interest" description="Disordered" evidence="1">
    <location>
        <begin position="1"/>
        <end position="50"/>
    </location>
</feature>
<gene>
    <name evidence="2" type="ORF">B0H17DRAFT_1148245</name>
</gene>
<sequence length="162" mass="17068">MSLRSDANGRFSSAPPEGPSLMAGDQNTGDAPPVNPAANPIPGQPPAPSTTLNLSHADLVALAQALVPLLSSAPPPVIQPAPLQTNFVGPLSRNIAAGASPSLLALFPEVEEALVTAVITHTLKYDGPNALLIPRYFFMHFSVLRHFYDENSPFATLLWAPK</sequence>
<dbReference type="EMBL" id="JARKIE010000390">
    <property type="protein sequence ID" value="KAJ7645857.1"/>
    <property type="molecule type" value="Genomic_DNA"/>
</dbReference>
<comment type="caution">
    <text evidence="2">The sequence shown here is derived from an EMBL/GenBank/DDBJ whole genome shotgun (WGS) entry which is preliminary data.</text>
</comment>
<evidence type="ECO:0000256" key="1">
    <source>
        <dbReference type="SAM" id="MobiDB-lite"/>
    </source>
</evidence>
<accession>A0AAD7FZH6</accession>